<dbReference type="PANTHER" id="PTHR37042">
    <property type="entry name" value="OUTER MEMBRANE PROTEIN RV1973"/>
    <property type="match status" value="1"/>
</dbReference>
<evidence type="ECO:0000256" key="1">
    <source>
        <dbReference type="ARBA" id="ARBA00004370"/>
    </source>
</evidence>
<accession>A0ABN2S9S7</accession>
<reference evidence="5 6" key="1">
    <citation type="journal article" date="2019" name="Int. J. Syst. Evol. Microbiol.">
        <title>The Global Catalogue of Microorganisms (GCM) 10K type strain sequencing project: providing services to taxonomists for standard genome sequencing and annotation.</title>
        <authorList>
            <consortium name="The Broad Institute Genomics Platform"/>
            <consortium name="The Broad Institute Genome Sequencing Center for Infectious Disease"/>
            <person name="Wu L."/>
            <person name="Ma J."/>
        </authorList>
    </citation>
    <scope>NUCLEOTIDE SEQUENCE [LARGE SCALE GENOMIC DNA]</scope>
    <source>
        <strain evidence="5 6">JCM 14545</strain>
    </source>
</reference>
<dbReference type="Proteomes" id="UP001501116">
    <property type="component" value="Unassembled WGS sequence"/>
</dbReference>
<feature type="compositionally biased region" description="Basic and acidic residues" evidence="3">
    <location>
        <begin position="1"/>
        <end position="31"/>
    </location>
</feature>
<keyword evidence="6" id="KW-1185">Reference proteome</keyword>
<sequence>MAEQHTVVEAEERDAAEPVEKTDDGEKREGIEDAEPAGAKKSWRAMLVAGLVVVFGGLACWFAVETNQVRGGAAANAAYADTTTTSEVLGQVGDALVKVFSYAYDNPGPTDEAAAQVLGGAAKTQYQQLFAQVRAQAPAQKLVVRSQAVVSGVKVLDGDHATVLVFLDQSATRGDAGTDGTSAAQLTVTAERQHGRWIVTDLKSQ</sequence>
<name>A0ABN2S9S7_9PSEU</name>
<protein>
    <submittedName>
        <fullName evidence="5">Membrane protein</fullName>
    </submittedName>
</protein>
<evidence type="ECO:0000256" key="3">
    <source>
        <dbReference type="SAM" id="MobiDB-lite"/>
    </source>
</evidence>
<comment type="caution">
    <text evidence="5">The sequence shown here is derived from an EMBL/GenBank/DDBJ whole genome shotgun (WGS) entry which is preliminary data.</text>
</comment>
<feature type="transmembrane region" description="Helical" evidence="4">
    <location>
        <begin position="45"/>
        <end position="64"/>
    </location>
</feature>
<keyword evidence="4" id="KW-1133">Transmembrane helix</keyword>
<evidence type="ECO:0000313" key="6">
    <source>
        <dbReference type="Proteomes" id="UP001501116"/>
    </source>
</evidence>
<evidence type="ECO:0000313" key="5">
    <source>
        <dbReference type="EMBL" id="GAA1982543.1"/>
    </source>
</evidence>
<dbReference type="PANTHER" id="PTHR37042:SF4">
    <property type="entry name" value="OUTER MEMBRANE PROTEIN RV1973"/>
    <property type="match status" value="1"/>
</dbReference>
<gene>
    <name evidence="5" type="ORF">GCM10009754_69330</name>
</gene>
<proteinExistence type="predicted"/>
<keyword evidence="2 4" id="KW-0472">Membrane</keyword>
<keyword evidence="4" id="KW-0812">Transmembrane</keyword>
<organism evidence="5 6">
    <name type="scientific">Amycolatopsis minnesotensis</name>
    <dbReference type="NCBI Taxonomy" id="337894"/>
    <lineage>
        <taxon>Bacteria</taxon>
        <taxon>Bacillati</taxon>
        <taxon>Actinomycetota</taxon>
        <taxon>Actinomycetes</taxon>
        <taxon>Pseudonocardiales</taxon>
        <taxon>Pseudonocardiaceae</taxon>
        <taxon>Amycolatopsis</taxon>
    </lineage>
</organism>
<dbReference type="RefSeq" id="WP_344428829.1">
    <property type="nucleotide sequence ID" value="NZ_BAAANN010000037.1"/>
</dbReference>
<evidence type="ECO:0000256" key="2">
    <source>
        <dbReference type="ARBA" id="ARBA00023136"/>
    </source>
</evidence>
<dbReference type="EMBL" id="BAAANN010000037">
    <property type="protein sequence ID" value="GAA1982543.1"/>
    <property type="molecule type" value="Genomic_DNA"/>
</dbReference>
<evidence type="ECO:0000256" key="4">
    <source>
        <dbReference type="SAM" id="Phobius"/>
    </source>
</evidence>
<feature type="region of interest" description="Disordered" evidence="3">
    <location>
        <begin position="1"/>
        <end position="36"/>
    </location>
</feature>
<comment type="subcellular location">
    <subcellularLocation>
        <location evidence="1">Membrane</location>
    </subcellularLocation>
</comment>